<dbReference type="RefSeq" id="WP_086757004.1">
    <property type="nucleotide sequence ID" value="NZ_JAGJBZ010000001.1"/>
</dbReference>
<dbReference type="Gene3D" id="1.10.260.40">
    <property type="entry name" value="lambda repressor-like DNA-binding domains"/>
    <property type="match status" value="1"/>
</dbReference>
<accession>A0ABU4L4A1</accession>
<reference evidence="1 2" key="1">
    <citation type="journal article" date="2023" name="Microb. Genom.">
        <title>Mesoterricola silvestris gen. nov., sp. nov., Mesoterricola sediminis sp. nov., Geothrix oryzae sp. nov., Geothrix edaphica sp. nov., Geothrix rubra sp. nov., and Geothrix limicola sp. nov., six novel members of Acidobacteriota isolated from soils.</title>
        <authorList>
            <person name="Weisberg A.J."/>
            <person name="Pearce E."/>
            <person name="Kramer C.G."/>
            <person name="Chang J.H."/>
            <person name="Clarke C.R."/>
        </authorList>
    </citation>
    <scope>NUCLEOTIDE SEQUENCE [LARGE SCALE GENOMIC DNA]</scope>
    <source>
        <strain evidence="1 2">NRRL_B-2795</strain>
    </source>
</reference>
<organism evidence="1 2">
    <name type="scientific">Streptomyces griseiscabiei</name>
    <dbReference type="NCBI Taxonomy" id="2993540"/>
    <lineage>
        <taxon>Bacteria</taxon>
        <taxon>Bacillati</taxon>
        <taxon>Actinomycetota</taxon>
        <taxon>Actinomycetes</taxon>
        <taxon>Kitasatosporales</taxon>
        <taxon>Streptomycetaceae</taxon>
        <taxon>Streptomyces</taxon>
    </lineage>
</organism>
<name>A0ABU4L4A1_9ACTN</name>
<dbReference type="EMBL" id="JARAVY010000005">
    <property type="protein sequence ID" value="MDX2909938.1"/>
    <property type="molecule type" value="Genomic_DNA"/>
</dbReference>
<proteinExistence type="predicted"/>
<sequence length="123" mass="13496">MSERNAAGRFDAVAFHTALDHTRQERGLLWKDVAQEAGVSASTLTRLAQGRRPDVDGLAALVTWANLSADDFVRRTDEPRSQDTLTKVATHLRGDRNLTPEAAEALEALIAVAYKQLVTDQPE</sequence>
<gene>
    <name evidence="1" type="ORF">PV517_14650</name>
</gene>
<dbReference type="InterPro" id="IPR010982">
    <property type="entry name" value="Lambda_DNA-bd_dom_sf"/>
</dbReference>
<dbReference type="Pfam" id="PF13560">
    <property type="entry name" value="HTH_31"/>
    <property type="match status" value="1"/>
</dbReference>
<dbReference type="Proteomes" id="UP001271723">
    <property type="component" value="Unassembled WGS sequence"/>
</dbReference>
<dbReference type="SUPFAM" id="SSF47413">
    <property type="entry name" value="lambda repressor-like DNA-binding domains"/>
    <property type="match status" value="1"/>
</dbReference>
<dbReference type="InterPro" id="IPR001387">
    <property type="entry name" value="Cro/C1-type_HTH"/>
</dbReference>
<comment type="caution">
    <text evidence="1">The sequence shown here is derived from an EMBL/GenBank/DDBJ whole genome shotgun (WGS) entry which is preliminary data.</text>
</comment>
<evidence type="ECO:0000313" key="2">
    <source>
        <dbReference type="Proteomes" id="UP001271723"/>
    </source>
</evidence>
<keyword evidence="2" id="KW-1185">Reference proteome</keyword>
<dbReference type="CDD" id="cd00093">
    <property type="entry name" value="HTH_XRE"/>
    <property type="match status" value="1"/>
</dbReference>
<evidence type="ECO:0000313" key="1">
    <source>
        <dbReference type="EMBL" id="MDX2909938.1"/>
    </source>
</evidence>
<protein>
    <submittedName>
        <fullName evidence="1">Helix-turn-helix domain-containing protein</fullName>
    </submittedName>
</protein>